<reference evidence="3" key="1">
    <citation type="submission" date="2016-06" db="UniProtKB">
        <authorList>
            <consortium name="WormBaseParasite"/>
        </authorList>
    </citation>
    <scope>IDENTIFICATION</scope>
</reference>
<dbReference type="WBParaSite" id="OFLC_0001292101-mRNA-1">
    <property type="protein sequence ID" value="OFLC_0001292101-mRNA-1"/>
    <property type="gene ID" value="OFLC_0001292101"/>
</dbReference>
<proteinExistence type="predicted"/>
<reference evidence="1 2" key="2">
    <citation type="submission" date="2018-11" db="EMBL/GenBank/DDBJ databases">
        <authorList>
            <consortium name="Pathogen Informatics"/>
        </authorList>
    </citation>
    <scope>NUCLEOTIDE SEQUENCE [LARGE SCALE GENOMIC DNA]</scope>
</reference>
<sequence length="1049" mass="119809">MGPSTLIANSLVLKGFYNSKWPLDSLEKLQYSQMSYLELSLFKKHVKHLQVDQQKNIYDVIDSIEWNCLVTETHLEKALHMLNDFKCNPKKLADSEIAVLISATGCRCQMLSAVQRNEYTNRLLHILKMRGVVLGITSRNALLATQIDNQINTDVVETLKQFESDGLVPDAQTYGQLSRIYARKTDLKGIALKMAYIMAKAEHTDDGNVLEFLDKVANVNIFIEKHQVSIYELLFSLAKIGNLEAVVKLKSLLSSSEELSRQWEPIICNRIRRFISKGEENIAAAAMLLDLILNTEKRSRLRLVLIRQFSSVVQKKQIAEVVRMCIVFQKCNILKHPFRIYLRDVALNNPKDFHNLFSIYKRTDDFIELQNRPHLQLPVAVLHFSELIKADTIEKKVEHLSEIARSLRSTGVTSCGDKYFANVKDLFIVPLLKDMDVLPHLIRKVENDNLLQCFIVDVLITHLLATKQMQQLQLLLHGALKNSSAGEAYPYREVKNLILNMSVYNKSLIPACCLLRLLFPLPGASNNRLYGKGMQIIKAAIVGGDLNKVKTMCELWSADKRIILRKIDKDDILQTLDRSGELSKKQFVTILSEKESSLATKVRRNKHYMDEKTNTLNKIATGHGIRQESLGKTESTNRKFIESELRNALDCDDLEKAKEVWVIRSEQISASLGLLLAEKLYLSKMMVHFKSVLLKLSELHDDLSYHVLTAYNSSDASDGRMVFLNEVSKILDLHLNIKQELLYSTRVNAFHELIEKDNLSQALDLLKIISAQKNSVFGQFDLMNAAIEKDDITIISEVLNLITIYHGKESSLADFCVALLERYKKAHAMRLIQSSGFRISGSKLNYYIDREINLDRIEVILDLFELCIAKNILEQRDLENAVSKIVNFYAKRKNKSMINLIHEKLKGIDIQLTPEINSLLLKSKGLDFEIAHENTPVPPISKLWFPFGCSILIDIRRAFAIHLKRTMSFQAWPDGMTHVRPKKHSWSVDSMIKDAFNDIMKGNHSFTEAETQRAIKHFNDLTTKTRVPDYMAVKMASVVITHLGWEEGK</sequence>
<evidence type="ECO:0000313" key="1">
    <source>
        <dbReference type="EMBL" id="VDP12483.1"/>
    </source>
</evidence>
<dbReference type="EMBL" id="UZAJ01039975">
    <property type="protein sequence ID" value="VDP12483.1"/>
    <property type="molecule type" value="Genomic_DNA"/>
</dbReference>
<dbReference type="STRING" id="387005.A0A183HZK8"/>
<dbReference type="AlphaFoldDB" id="A0A183HZK8"/>
<gene>
    <name evidence="1" type="ORF">OFLC_LOCUS12919</name>
</gene>
<protein>
    <submittedName>
        <fullName evidence="3">RAP domain-containing protein</fullName>
    </submittedName>
</protein>
<keyword evidence="2" id="KW-1185">Reference proteome</keyword>
<dbReference type="Proteomes" id="UP000267606">
    <property type="component" value="Unassembled WGS sequence"/>
</dbReference>
<dbReference type="GO" id="GO:0005634">
    <property type="term" value="C:nucleus"/>
    <property type="evidence" value="ECO:0007669"/>
    <property type="project" value="TreeGrafter"/>
</dbReference>
<accession>A0A183HZK8</accession>
<dbReference type="PANTHER" id="PTHR46669">
    <property type="entry name" value="LEUCINE-RICH PPR MOTIF-CONTAINING PROTEIN, MITOCHONDRIAL"/>
    <property type="match status" value="1"/>
</dbReference>
<evidence type="ECO:0000313" key="3">
    <source>
        <dbReference type="WBParaSite" id="OFLC_0001292101-mRNA-1"/>
    </source>
</evidence>
<name>A0A183HZK8_9BILA</name>
<dbReference type="GO" id="GO:0070129">
    <property type="term" value="P:regulation of mitochondrial translation"/>
    <property type="evidence" value="ECO:0007669"/>
    <property type="project" value="TreeGrafter"/>
</dbReference>
<dbReference type="PANTHER" id="PTHR46669:SF3">
    <property type="entry name" value="LEUCINE-RICH PPR MOTIF-CONTAINING PROTEIN, MITOCHONDRIAL"/>
    <property type="match status" value="1"/>
</dbReference>
<dbReference type="GO" id="GO:0003730">
    <property type="term" value="F:mRNA 3'-UTR binding"/>
    <property type="evidence" value="ECO:0007669"/>
    <property type="project" value="TreeGrafter"/>
</dbReference>
<evidence type="ECO:0000313" key="2">
    <source>
        <dbReference type="Proteomes" id="UP000267606"/>
    </source>
</evidence>
<dbReference type="InterPro" id="IPR033490">
    <property type="entry name" value="LRP130"/>
</dbReference>
<dbReference type="GO" id="GO:0005739">
    <property type="term" value="C:mitochondrion"/>
    <property type="evidence" value="ECO:0007669"/>
    <property type="project" value="TreeGrafter"/>
</dbReference>
<organism evidence="3">
    <name type="scientific">Onchocerca flexuosa</name>
    <dbReference type="NCBI Taxonomy" id="387005"/>
    <lineage>
        <taxon>Eukaryota</taxon>
        <taxon>Metazoa</taxon>
        <taxon>Ecdysozoa</taxon>
        <taxon>Nematoda</taxon>
        <taxon>Chromadorea</taxon>
        <taxon>Rhabditida</taxon>
        <taxon>Spirurina</taxon>
        <taxon>Spiruromorpha</taxon>
        <taxon>Filarioidea</taxon>
        <taxon>Onchocercidae</taxon>
        <taxon>Onchocerca</taxon>
    </lineage>
</organism>